<proteinExistence type="inferred from homology"/>
<dbReference type="AlphaFoldDB" id="A0A5C5TXC3"/>
<keyword evidence="4" id="KW-1185">Reference proteome</keyword>
<comment type="caution">
    <text evidence="3">The sequence shown here is derived from an EMBL/GenBank/DDBJ whole genome shotgun (WGS) entry which is preliminary data.</text>
</comment>
<comment type="similarity">
    <text evidence="1">Belongs to the AHA1 family.</text>
</comment>
<dbReference type="OrthoDB" id="9806378at2"/>
<name>A0A5C5TXC3_9GAMM</name>
<dbReference type="Proteomes" id="UP000315949">
    <property type="component" value="Unassembled WGS sequence"/>
</dbReference>
<dbReference type="EMBL" id="VOHE01000004">
    <property type="protein sequence ID" value="TWT18843.1"/>
    <property type="molecule type" value="Genomic_DNA"/>
</dbReference>
<dbReference type="InterPro" id="IPR013538">
    <property type="entry name" value="ASHA1/2-like_C"/>
</dbReference>
<dbReference type="InterPro" id="IPR023393">
    <property type="entry name" value="START-like_dom_sf"/>
</dbReference>
<dbReference type="CDD" id="cd08901">
    <property type="entry name" value="SRPBCC_CalC_Aha1-like_8"/>
    <property type="match status" value="1"/>
</dbReference>
<protein>
    <submittedName>
        <fullName evidence="3">Polyketide cyclase</fullName>
    </submittedName>
</protein>
<organism evidence="3 4">
    <name type="scientific">Luteimonas wenzhouensis</name>
    <dbReference type="NCBI Taxonomy" id="2599615"/>
    <lineage>
        <taxon>Bacteria</taxon>
        <taxon>Pseudomonadati</taxon>
        <taxon>Pseudomonadota</taxon>
        <taxon>Gammaproteobacteria</taxon>
        <taxon>Lysobacterales</taxon>
        <taxon>Lysobacteraceae</taxon>
        <taxon>Luteimonas</taxon>
    </lineage>
</organism>
<evidence type="ECO:0000256" key="1">
    <source>
        <dbReference type="ARBA" id="ARBA00006817"/>
    </source>
</evidence>
<reference evidence="3 4" key="1">
    <citation type="submission" date="2019-07" db="EMBL/GenBank/DDBJ databases">
        <title>Luteimonas sp. YD-1 nov., isolated from acidic soil.</title>
        <authorList>
            <person name="Zhou J."/>
        </authorList>
    </citation>
    <scope>NUCLEOTIDE SEQUENCE [LARGE SCALE GENOMIC DNA]</scope>
    <source>
        <strain evidence="3 4">YD-1</strain>
    </source>
</reference>
<evidence type="ECO:0000313" key="4">
    <source>
        <dbReference type="Proteomes" id="UP000315949"/>
    </source>
</evidence>
<dbReference type="SUPFAM" id="SSF55961">
    <property type="entry name" value="Bet v1-like"/>
    <property type="match status" value="1"/>
</dbReference>
<gene>
    <name evidence="3" type="ORF">FQY79_09390</name>
</gene>
<accession>A0A5C5TXC3</accession>
<evidence type="ECO:0000313" key="3">
    <source>
        <dbReference type="EMBL" id="TWT18843.1"/>
    </source>
</evidence>
<evidence type="ECO:0000259" key="2">
    <source>
        <dbReference type="Pfam" id="PF08327"/>
    </source>
</evidence>
<dbReference type="Pfam" id="PF08327">
    <property type="entry name" value="AHSA1"/>
    <property type="match status" value="1"/>
</dbReference>
<dbReference type="Gene3D" id="3.30.530.20">
    <property type="match status" value="1"/>
</dbReference>
<feature type="domain" description="Activator of Hsp90 ATPase homologue 1/2-like C-terminal" evidence="2">
    <location>
        <begin position="36"/>
        <end position="154"/>
    </location>
</feature>
<sequence>MACFATLRPDRNRARPPGGPIVSDVVVHAQMLVRRPVAEVFEAFVDPAITTHFWFSKGSDRLGPGKRVRWDWEMFGVGDTLVVREFEQDRKLRIQWDSDATEVEWTFESRGDDATLVRIATRGFRGDGGELLAQAVDAKGGYTMVLAGLKAWLEHGIELGLVHDQFPDGCPG</sequence>